<evidence type="ECO:0000256" key="4">
    <source>
        <dbReference type="RuleBase" id="RU004046"/>
    </source>
</evidence>
<dbReference type="InterPro" id="IPR043129">
    <property type="entry name" value="ATPase_NBD"/>
</dbReference>
<dbReference type="InterPro" id="IPR003836">
    <property type="entry name" value="Glucokinase"/>
</dbReference>
<dbReference type="RefSeq" id="WP_378159680.1">
    <property type="nucleotide sequence ID" value="NZ_JBHSBU010000001.1"/>
</dbReference>
<gene>
    <name evidence="3" type="primary">glk</name>
    <name evidence="5" type="ORF">ACFOW7_00055</name>
</gene>
<comment type="similarity">
    <text evidence="3 4">Belongs to the bacterial glucokinase family.</text>
</comment>
<dbReference type="PANTHER" id="PTHR47690:SF1">
    <property type="entry name" value="GLUCOKINASE"/>
    <property type="match status" value="1"/>
</dbReference>
<dbReference type="Gene3D" id="3.30.420.40">
    <property type="match status" value="1"/>
</dbReference>
<evidence type="ECO:0000256" key="2">
    <source>
        <dbReference type="ARBA" id="ARBA00022777"/>
    </source>
</evidence>
<evidence type="ECO:0000256" key="1">
    <source>
        <dbReference type="ARBA" id="ARBA00022679"/>
    </source>
</evidence>
<dbReference type="SUPFAM" id="SSF53067">
    <property type="entry name" value="Actin-like ATPase domain"/>
    <property type="match status" value="1"/>
</dbReference>
<keyword evidence="3" id="KW-0324">Glycolysis</keyword>
<dbReference type="EMBL" id="JBHSBU010000001">
    <property type="protein sequence ID" value="MFC4157735.1"/>
    <property type="molecule type" value="Genomic_DNA"/>
</dbReference>
<feature type="binding site" evidence="3">
    <location>
        <begin position="12"/>
        <end position="17"/>
    </location>
    <ligand>
        <name>ATP</name>
        <dbReference type="ChEBI" id="CHEBI:30616"/>
    </ligand>
</feature>
<dbReference type="CDD" id="cd24008">
    <property type="entry name" value="ASKHA_NBD_GLK"/>
    <property type="match status" value="1"/>
</dbReference>
<dbReference type="Proteomes" id="UP001595791">
    <property type="component" value="Unassembled WGS sequence"/>
</dbReference>
<keyword evidence="6" id="KW-1185">Reference proteome</keyword>
<evidence type="ECO:0000313" key="6">
    <source>
        <dbReference type="Proteomes" id="UP001595791"/>
    </source>
</evidence>
<comment type="subcellular location">
    <subcellularLocation>
        <location evidence="3">Cytoplasm</location>
    </subcellularLocation>
</comment>
<dbReference type="Gene3D" id="3.40.367.20">
    <property type="match status" value="1"/>
</dbReference>
<organism evidence="5 6">
    <name type="scientific">Chitinimonas lacunae</name>
    <dbReference type="NCBI Taxonomy" id="1963018"/>
    <lineage>
        <taxon>Bacteria</taxon>
        <taxon>Pseudomonadati</taxon>
        <taxon>Pseudomonadota</taxon>
        <taxon>Betaproteobacteria</taxon>
        <taxon>Neisseriales</taxon>
        <taxon>Chitinibacteraceae</taxon>
        <taxon>Chitinimonas</taxon>
    </lineage>
</organism>
<protein>
    <recommendedName>
        <fullName evidence="3">Glucokinase</fullName>
        <ecNumber evidence="3">2.7.1.2</ecNumber>
    </recommendedName>
    <alternativeName>
        <fullName evidence="3">Glucose kinase</fullName>
    </alternativeName>
</protein>
<proteinExistence type="inferred from homology"/>
<comment type="catalytic activity">
    <reaction evidence="3">
        <text>D-glucose + ATP = D-glucose 6-phosphate + ADP + H(+)</text>
        <dbReference type="Rhea" id="RHEA:17825"/>
        <dbReference type="ChEBI" id="CHEBI:4167"/>
        <dbReference type="ChEBI" id="CHEBI:15378"/>
        <dbReference type="ChEBI" id="CHEBI:30616"/>
        <dbReference type="ChEBI" id="CHEBI:61548"/>
        <dbReference type="ChEBI" id="CHEBI:456216"/>
        <dbReference type="EC" id="2.7.1.2"/>
    </reaction>
</comment>
<comment type="caution">
    <text evidence="5">The sequence shown here is derived from an EMBL/GenBank/DDBJ whole genome shotgun (WGS) entry which is preliminary data.</text>
</comment>
<keyword evidence="2 3" id="KW-0418">Kinase</keyword>
<dbReference type="EC" id="2.7.1.2" evidence="3"/>
<dbReference type="GO" id="GO:0004340">
    <property type="term" value="F:glucokinase activity"/>
    <property type="evidence" value="ECO:0007669"/>
    <property type="project" value="UniProtKB-EC"/>
</dbReference>
<keyword evidence="3" id="KW-0963">Cytoplasm</keyword>
<evidence type="ECO:0000313" key="5">
    <source>
        <dbReference type="EMBL" id="MFC4157735.1"/>
    </source>
</evidence>
<dbReference type="InterPro" id="IPR050201">
    <property type="entry name" value="Bacterial_glucokinase"/>
</dbReference>
<dbReference type="NCBIfam" id="NF001416">
    <property type="entry name" value="PRK00292.1-3"/>
    <property type="match status" value="1"/>
</dbReference>
<name>A0ABV8MLK3_9NEIS</name>
<reference evidence="6" key="1">
    <citation type="journal article" date="2019" name="Int. J. Syst. Evol. Microbiol.">
        <title>The Global Catalogue of Microorganisms (GCM) 10K type strain sequencing project: providing services to taxonomists for standard genome sequencing and annotation.</title>
        <authorList>
            <consortium name="The Broad Institute Genomics Platform"/>
            <consortium name="The Broad Institute Genome Sequencing Center for Infectious Disease"/>
            <person name="Wu L."/>
            <person name="Ma J."/>
        </authorList>
    </citation>
    <scope>NUCLEOTIDE SEQUENCE [LARGE SCALE GENOMIC DNA]</scope>
    <source>
        <strain evidence="6">LMG 29894</strain>
    </source>
</reference>
<dbReference type="HAMAP" id="MF_00524">
    <property type="entry name" value="Glucokinase"/>
    <property type="match status" value="1"/>
</dbReference>
<keyword evidence="3" id="KW-0547">Nucleotide-binding</keyword>
<dbReference type="NCBIfam" id="TIGR00749">
    <property type="entry name" value="glk"/>
    <property type="match status" value="1"/>
</dbReference>
<evidence type="ECO:0000256" key="3">
    <source>
        <dbReference type="HAMAP-Rule" id="MF_00524"/>
    </source>
</evidence>
<keyword evidence="3" id="KW-0067">ATP-binding</keyword>
<sequence>MSQASTYPRLVADVGGTNVRFALLRAPEAGLSDERALACADFPGLFEAARAYLDGVAVQPVWAAIGIATAIAGDFVRMTNLGWQFSRAELQSQLGVQELLVINDFTALALALPLLRDEEKIKVGGGSFDPDLPIALLGAGTGLGVSGLVPAHQPGEPPRWLPLQGEGGHVSFSPFNEREDDILRLLRRQFGHVSAERLLSGPGVVNLYRALAELHGVQAEPLDAAAITGRGVADESALCRETVDIFCGMLGTAAANLVVTLGARGGLYIGGGIVPKLGDYFARSPFRSRFEQKGRFSDYLAAVASFVIVADHPALRGSAAALDALAARRR</sequence>
<dbReference type="PANTHER" id="PTHR47690">
    <property type="entry name" value="GLUCOKINASE"/>
    <property type="match status" value="1"/>
</dbReference>
<accession>A0ABV8MLK3</accession>
<dbReference type="Pfam" id="PF02685">
    <property type="entry name" value="Glucokinase"/>
    <property type="match status" value="1"/>
</dbReference>
<keyword evidence="1 3" id="KW-0808">Transferase</keyword>